<organism evidence="1 2">
    <name type="scientific">Caenorhabditis japonica</name>
    <dbReference type="NCBI Taxonomy" id="281687"/>
    <lineage>
        <taxon>Eukaryota</taxon>
        <taxon>Metazoa</taxon>
        <taxon>Ecdysozoa</taxon>
        <taxon>Nematoda</taxon>
        <taxon>Chromadorea</taxon>
        <taxon>Rhabditida</taxon>
        <taxon>Rhabditina</taxon>
        <taxon>Rhabditomorpha</taxon>
        <taxon>Rhabditoidea</taxon>
        <taxon>Rhabditidae</taxon>
        <taxon>Peloderinae</taxon>
        <taxon>Caenorhabditis</taxon>
    </lineage>
</organism>
<dbReference type="EnsemblMetazoa" id="CJA27047.1">
    <property type="protein sequence ID" value="CJA27047.1"/>
    <property type="gene ID" value="WBGene00182619"/>
</dbReference>
<dbReference type="Proteomes" id="UP000005237">
    <property type="component" value="Unassembled WGS sequence"/>
</dbReference>
<evidence type="ECO:0000313" key="1">
    <source>
        <dbReference type="EnsemblMetazoa" id="CJA27047.1"/>
    </source>
</evidence>
<reference evidence="1" key="2">
    <citation type="submission" date="2022-06" db="UniProtKB">
        <authorList>
            <consortium name="EnsemblMetazoa"/>
        </authorList>
    </citation>
    <scope>IDENTIFICATION</scope>
    <source>
        <strain evidence="1">DF5081</strain>
    </source>
</reference>
<protein>
    <submittedName>
        <fullName evidence="1">Uncharacterized protein</fullName>
    </submittedName>
</protein>
<proteinExistence type="predicted"/>
<reference evidence="2" key="1">
    <citation type="submission" date="2010-08" db="EMBL/GenBank/DDBJ databases">
        <authorList>
            <consortium name="Caenorhabditis japonica Sequencing Consortium"/>
            <person name="Wilson R.K."/>
        </authorList>
    </citation>
    <scope>NUCLEOTIDE SEQUENCE [LARGE SCALE GENOMIC DNA]</scope>
    <source>
        <strain evidence="2">DF5081</strain>
    </source>
</reference>
<evidence type="ECO:0000313" key="2">
    <source>
        <dbReference type="Proteomes" id="UP000005237"/>
    </source>
</evidence>
<dbReference type="AlphaFoldDB" id="A0A8R1IEZ5"/>
<name>A0A8R1IEZ5_CAEJA</name>
<keyword evidence="2" id="KW-1185">Reference proteome</keyword>
<sequence length="59" mass="6653">NIHVCISIAAHFYIASVFFSDFLAAQDLNRFEKCVPREMSSSTSAHTFGQKDELCLEEP</sequence>
<accession>A0A8R1IEZ5</accession>